<accession>A0A5C3MY66</accession>
<proteinExistence type="predicted"/>
<evidence type="ECO:0000313" key="2">
    <source>
        <dbReference type="Proteomes" id="UP000305948"/>
    </source>
</evidence>
<gene>
    <name evidence="1" type="ORF">OE88DRAFT_1645508</name>
</gene>
<keyword evidence="2" id="KW-1185">Reference proteome</keyword>
<dbReference type="Proteomes" id="UP000305948">
    <property type="component" value="Unassembled WGS sequence"/>
</dbReference>
<evidence type="ECO:0000313" key="1">
    <source>
        <dbReference type="EMBL" id="TFK50449.1"/>
    </source>
</evidence>
<dbReference type="EMBL" id="ML213513">
    <property type="protein sequence ID" value="TFK50449.1"/>
    <property type="molecule type" value="Genomic_DNA"/>
</dbReference>
<organism evidence="1 2">
    <name type="scientific">Heliocybe sulcata</name>
    <dbReference type="NCBI Taxonomy" id="5364"/>
    <lineage>
        <taxon>Eukaryota</taxon>
        <taxon>Fungi</taxon>
        <taxon>Dikarya</taxon>
        <taxon>Basidiomycota</taxon>
        <taxon>Agaricomycotina</taxon>
        <taxon>Agaricomycetes</taxon>
        <taxon>Gloeophyllales</taxon>
        <taxon>Gloeophyllaceae</taxon>
        <taxon>Heliocybe</taxon>
    </lineage>
</organism>
<dbReference type="AlphaFoldDB" id="A0A5C3MY66"/>
<protein>
    <submittedName>
        <fullName evidence="1">Uncharacterized protein</fullName>
    </submittedName>
</protein>
<reference evidence="1 2" key="1">
    <citation type="journal article" date="2019" name="Nat. Ecol. Evol.">
        <title>Megaphylogeny resolves global patterns of mushroom evolution.</title>
        <authorList>
            <person name="Varga T."/>
            <person name="Krizsan K."/>
            <person name="Foldi C."/>
            <person name="Dima B."/>
            <person name="Sanchez-Garcia M."/>
            <person name="Sanchez-Ramirez S."/>
            <person name="Szollosi G.J."/>
            <person name="Szarkandi J.G."/>
            <person name="Papp V."/>
            <person name="Albert L."/>
            <person name="Andreopoulos W."/>
            <person name="Angelini C."/>
            <person name="Antonin V."/>
            <person name="Barry K.W."/>
            <person name="Bougher N.L."/>
            <person name="Buchanan P."/>
            <person name="Buyck B."/>
            <person name="Bense V."/>
            <person name="Catcheside P."/>
            <person name="Chovatia M."/>
            <person name="Cooper J."/>
            <person name="Damon W."/>
            <person name="Desjardin D."/>
            <person name="Finy P."/>
            <person name="Geml J."/>
            <person name="Haridas S."/>
            <person name="Hughes K."/>
            <person name="Justo A."/>
            <person name="Karasinski D."/>
            <person name="Kautmanova I."/>
            <person name="Kiss B."/>
            <person name="Kocsube S."/>
            <person name="Kotiranta H."/>
            <person name="LaButti K.M."/>
            <person name="Lechner B.E."/>
            <person name="Liimatainen K."/>
            <person name="Lipzen A."/>
            <person name="Lukacs Z."/>
            <person name="Mihaltcheva S."/>
            <person name="Morgado L.N."/>
            <person name="Niskanen T."/>
            <person name="Noordeloos M.E."/>
            <person name="Ohm R.A."/>
            <person name="Ortiz-Santana B."/>
            <person name="Ovrebo C."/>
            <person name="Racz N."/>
            <person name="Riley R."/>
            <person name="Savchenko A."/>
            <person name="Shiryaev A."/>
            <person name="Soop K."/>
            <person name="Spirin V."/>
            <person name="Szebenyi C."/>
            <person name="Tomsovsky M."/>
            <person name="Tulloss R.E."/>
            <person name="Uehling J."/>
            <person name="Grigoriev I.V."/>
            <person name="Vagvolgyi C."/>
            <person name="Papp T."/>
            <person name="Martin F.M."/>
            <person name="Miettinen O."/>
            <person name="Hibbett D.S."/>
            <person name="Nagy L.G."/>
        </authorList>
    </citation>
    <scope>NUCLEOTIDE SEQUENCE [LARGE SCALE GENOMIC DNA]</scope>
    <source>
        <strain evidence="1 2">OMC1185</strain>
    </source>
</reference>
<name>A0A5C3MY66_9AGAM</name>
<sequence length="108" mass="12033">MFCETGVGWDCHFARCSATSSCEMDRAGMAALIIRSDAASTMIITVSTSRCNANLLAIPEQLDIDDEYDNSFGDFDIPDELWQACSQSHNEPHTLREMASDFTRATWD</sequence>